<dbReference type="UniPathway" id="UPA00074">
    <property type="reaction ID" value="UER00128"/>
</dbReference>
<comment type="subunit">
    <text evidence="6">Part of the FGAM synthase complex composed of 1 PurL, 1 PurQ and 2 PurS subunits.</text>
</comment>
<dbReference type="PANTHER" id="PTHR34696">
    <property type="entry name" value="PHOSPHORIBOSYLFORMYLGLYCINAMIDINE SYNTHASE SUBUNIT PURS"/>
    <property type="match status" value="1"/>
</dbReference>
<gene>
    <name evidence="6 7" type="primary">purS</name>
    <name evidence="7" type="ORF">GBK04_04170</name>
</gene>
<evidence type="ECO:0000256" key="1">
    <source>
        <dbReference type="ARBA" id="ARBA00022490"/>
    </source>
</evidence>
<dbReference type="PANTHER" id="PTHR34696:SF1">
    <property type="entry name" value="PHOSPHORIBOSYLFORMYLGLYCINAMIDINE SYNTHASE SUBUNIT PURS"/>
    <property type="match status" value="1"/>
</dbReference>
<keyword evidence="8" id="KW-1185">Reference proteome</keyword>
<keyword evidence="1 6" id="KW-0963">Cytoplasm</keyword>
<dbReference type="HAMAP" id="MF_01926">
    <property type="entry name" value="PurS"/>
    <property type="match status" value="1"/>
</dbReference>
<dbReference type="GO" id="GO:0005524">
    <property type="term" value="F:ATP binding"/>
    <property type="evidence" value="ECO:0007669"/>
    <property type="project" value="UniProtKB-UniRule"/>
</dbReference>
<dbReference type="AlphaFoldDB" id="A0A7C9F7G6"/>
<evidence type="ECO:0000256" key="3">
    <source>
        <dbReference type="ARBA" id="ARBA00022741"/>
    </source>
</evidence>
<proteinExistence type="inferred from homology"/>
<keyword evidence="3 6" id="KW-0547">Nucleotide-binding</keyword>
<comment type="pathway">
    <text evidence="6">Purine metabolism; IMP biosynthesis via de novo pathway; 5-amino-1-(5-phospho-D-ribosyl)imidazole from N(2)-formyl-N(1)-(5-phospho-D-ribosyl)glycinamide: step 1/2.</text>
</comment>
<evidence type="ECO:0000313" key="7">
    <source>
        <dbReference type="EMBL" id="MPR32564.1"/>
    </source>
</evidence>
<reference evidence="7 8" key="1">
    <citation type="submission" date="2019-10" db="EMBL/GenBank/DDBJ databases">
        <title>Draft Genome Sequence of Cytophagaceae sp. SJW1-29.</title>
        <authorList>
            <person name="Choi A."/>
        </authorList>
    </citation>
    <scope>NUCLEOTIDE SEQUENCE [LARGE SCALE GENOMIC DNA]</scope>
    <source>
        <strain evidence="7 8">SJW1-29</strain>
    </source>
</reference>
<dbReference type="InterPro" id="IPR036604">
    <property type="entry name" value="PurS-like_sf"/>
</dbReference>
<keyword evidence="5 6" id="KW-0067">ATP-binding</keyword>
<dbReference type="EC" id="6.3.5.3" evidence="6"/>
<comment type="function">
    <text evidence="6">Part of the phosphoribosylformylglycinamidine synthase complex involved in the purines biosynthetic pathway. Catalyzes the ATP-dependent conversion of formylglycinamide ribonucleotide (FGAR) and glutamine to yield formylglycinamidine ribonucleotide (FGAM) and glutamate. The FGAM synthase complex is composed of three subunits. PurQ produces an ammonia molecule by converting glutamine to glutamate. PurL transfers the ammonia molecule to FGAR to form FGAM in an ATP-dependent manner. PurS interacts with PurQ and PurL and is thought to assist in the transfer of the ammonia molecule from PurQ to PurL.</text>
</comment>
<dbReference type="Gene3D" id="3.30.1280.10">
    <property type="entry name" value="Phosphoribosylformylglycinamidine synthase subunit PurS"/>
    <property type="match status" value="1"/>
</dbReference>
<comment type="similarity">
    <text evidence="6">Belongs to the PurS family.</text>
</comment>
<protein>
    <recommendedName>
        <fullName evidence="6">Phosphoribosylformylglycinamidine synthase subunit PurS</fullName>
        <shortName evidence="6">FGAM synthase</shortName>
        <ecNumber evidence="6">6.3.5.3</ecNumber>
    </recommendedName>
    <alternativeName>
        <fullName evidence="6">Formylglycinamide ribonucleotide amidotransferase subunit III</fullName>
        <shortName evidence="6">FGAR amidotransferase III</shortName>
        <shortName evidence="6">FGAR-AT III</shortName>
    </alternativeName>
    <alternativeName>
        <fullName evidence="6">Phosphoribosylformylglycinamidine synthase subunit III</fullName>
    </alternativeName>
</protein>
<dbReference type="InterPro" id="IPR003850">
    <property type="entry name" value="PurS"/>
</dbReference>
<comment type="subcellular location">
    <subcellularLocation>
        <location evidence="6">Cytoplasm</location>
    </subcellularLocation>
</comment>
<dbReference type="EMBL" id="WHLY01000002">
    <property type="protein sequence ID" value="MPR32564.1"/>
    <property type="molecule type" value="Genomic_DNA"/>
</dbReference>
<evidence type="ECO:0000256" key="5">
    <source>
        <dbReference type="ARBA" id="ARBA00022840"/>
    </source>
</evidence>
<keyword evidence="4 6" id="KW-0658">Purine biosynthesis</keyword>
<dbReference type="RefSeq" id="WP_152757107.1">
    <property type="nucleotide sequence ID" value="NZ_WHLY01000002.1"/>
</dbReference>
<dbReference type="GO" id="GO:0006189">
    <property type="term" value="P:'de novo' IMP biosynthetic process"/>
    <property type="evidence" value="ECO:0007669"/>
    <property type="project" value="UniProtKB-UniRule"/>
</dbReference>
<evidence type="ECO:0000256" key="2">
    <source>
        <dbReference type="ARBA" id="ARBA00022598"/>
    </source>
</evidence>
<dbReference type="GO" id="GO:0004642">
    <property type="term" value="F:phosphoribosylformylglycinamidine synthase activity"/>
    <property type="evidence" value="ECO:0007669"/>
    <property type="project" value="UniProtKB-UniRule"/>
</dbReference>
<dbReference type="NCBIfam" id="TIGR00302">
    <property type="entry name" value="phosphoribosylformylglycinamidine synthase subunit PurS"/>
    <property type="match status" value="1"/>
</dbReference>
<accession>A0A7C9F7G6</accession>
<evidence type="ECO:0000313" key="8">
    <source>
        <dbReference type="Proteomes" id="UP000479293"/>
    </source>
</evidence>
<keyword evidence="2 6" id="KW-0436">Ligase</keyword>
<dbReference type="NCBIfam" id="NF004630">
    <property type="entry name" value="PRK05974.1"/>
    <property type="match status" value="1"/>
</dbReference>
<organism evidence="7 8">
    <name type="scientific">Salmonirosea aquatica</name>
    <dbReference type="NCBI Taxonomy" id="2654236"/>
    <lineage>
        <taxon>Bacteria</taxon>
        <taxon>Pseudomonadati</taxon>
        <taxon>Bacteroidota</taxon>
        <taxon>Cytophagia</taxon>
        <taxon>Cytophagales</taxon>
        <taxon>Spirosomataceae</taxon>
        <taxon>Salmonirosea</taxon>
    </lineage>
</organism>
<dbReference type="Proteomes" id="UP000479293">
    <property type="component" value="Unassembled WGS sequence"/>
</dbReference>
<dbReference type="GO" id="GO:0005737">
    <property type="term" value="C:cytoplasm"/>
    <property type="evidence" value="ECO:0007669"/>
    <property type="project" value="UniProtKB-SubCell"/>
</dbReference>
<sequence length="83" mass="9197">MQFVADINIMPIKEILDPQGKAVKLGLHNLGIDQVDDVRIGKHITIRLDAADADEAETKVKTACEKLLANLIMEEFSFDIHPA</sequence>
<evidence type="ECO:0000256" key="4">
    <source>
        <dbReference type="ARBA" id="ARBA00022755"/>
    </source>
</evidence>
<comment type="caution">
    <text evidence="7">The sequence shown here is derived from an EMBL/GenBank/DDBJ whole genome shotgun (WGS) entry which is preliminary data.</text>
</comment>
<dbReference type="SUPFAM" id="SSF82697">
    <property type="entry name" value="PurS-like"/>
    <property type="match status" value="1"/>
</dbReference>
<dbReference type="Pfam" id="PF02700">
    <property type="entry name" value="PurS"/>
    <property type="match status" value="1"/>
</dbReference>
<comment type="catalytic activity">
    <reaction evidence="6">
        <text>N(2)-formyl-N(1)-(5-phospho-beta-D-ribosyl)glycinamide + L-glutamine + ATP + H2O = 2-formamido-N(1)-(5-O-phospho-beta-D-ribosyl)acetamidine + L-glutamate + ADP + phosphate + H(+)</text>
        <dbReference type="Rhea" id="RHEA:17129"/>
        <dbReference type="ChEBI" id="CHEBI:15377"/>
        <dbReference type="ChEBI" id="CHEBI:15378"/>
        <dbReference type="ChEBI" id="CHEBI:29985"/>
        <dbReference type="ChEBI" id="CHEBI:30616"/>
        <dbReference type="ChEBI" id="CHEBI:43474"/>
        <dbReference type="ChEBI" id="CHEBI:58359"/>
        <dbReference type="ChEBI" id="CHEBI:147286"/>
        <dbReference type="ChEBI" id="CHEBI:147287"/>
        <dbReference type="ChEBI" id="CHEBI:456216"/>
        <dbReference type="EC" id="6.3.5.3"/>
    </reaction>
</comment>
<name>A0A7C9F7G6_9BACT</name>
<evidence type="ECO:0000256" key="6">
    <source>
        <dbReference type="HAMAP-Rule" id="MF_01926"/>
    </source>
</evidence>